<keyword evidence="1 3" id="KW-0808">Transferase</keyword>
<proteinExistence type="predicted"/>
<dbReference type="InterPro" id="IPR050769">
    <property type="entry name" value="NAT_camello-type"/>
</dbReference>
<dbReference type="CDD" id="cd04301">
    <property type="entry name" value="NAT_SF"/>
    <property type="match status" value="1"/>
</dbReference>
<feature type="domain" description="N-acetyltransferase" evidence="2">
    <location>
        <begin position="1"/>
        <end position="156"/>
    </location>
</feature>
<dbReference type="PANTHER" id="PTHR13947">
    <property type="entry name" value="GNAT FAMILY N-ACETYLTRANSFERASE"/>
    <property type="match status" value="1"/>
</dbReference>
<protein>
    <submittedName>
        <fullName evidence="3">Acetyltransferase (GNAT) domain-containing protein</fullName>
    </submittedName>
</protein>
<dbReference type="GO" id="GO:0008080">
    <property type="term" value="F:N-acetyltransferase activity"/>
    <property type="evidence" value="ECO:0007669"/>
    <property type="project" value="InterPro"/>
</dbReference>
<dbReference type="RefSeq" id="WP_074486644.1">
    <property type="nucleotide sequence ID" value="NZ_FMXP01000038.1"/>
</dbReference>
<dbReference type="InterPro" id="IPR000182">
    <property type="entry name" value="GNAT_dom"/>
</dbReference>
<dbReference type="SUPFAM" id="SSF55729">
    <property type="entry name" value="Acyl-CoA N-acyltransferases (Nat)"/>
    <property type="match status" value="1"/>
</dbReference>
<accession>A0A1G6DFE0</accession>
<evidence type="ECO:0000313" key="4">
    <source>
        <dbReference type="Proteomes" id="UP000182508"/>
    </source>
</evidence>
<dbReference type="Gene3D" id="3.40.630.30">
    <property type="match status" value="1"/>
</dbReference>
<evidence type="ECO:0000256" key="1">
    <source>
        <dbReference type="ARBA" id="ARBA00022679"/>
    </source>
</evidence>
<organism evidence="3 4">
    <name type="scientific">Streptococcus henryi</name>
    <dbReference type="NCBI Taxonomy" id="439219"/>
    <lineage>
        <taxon>Bacteria</taxon>
        <taxon>Bacillati</taxon>
        <taxon>Bacillota</taxon>
        <taxon>Bacilli</taxon>
        <taxon>Lactobacillales</taxon>
        <taxon>Streptococcaceae</taxon>
        <taxon>Streptococcus</taxon>
    </lineage>
</organism>
<dbReference type="PANTHER" id="PTHR13947:SF37">
    <property type="entry name" value="LD18367P"/>
    <property type="match status" value="1"/>
</dbReference>
<gene>
    <name evidence="3" type="ORF">SAMN02910293_02169</name>
</gene>
<sequence>MIIRYEDSYQEELIKLILTIQQEEFGLDIGLEQQSDLLQIGKHYQENGGQFWLARVDGKVVGSIALIALENSRAALKKMFVAKDYRKSGLGKQLVDTLVDFCKEEGIEEVYLGTTQRFVSAQRFYRNYGFEKILKGSLPNDFPLLDVDDTFYVYKL</sequence>
<dbReference type="AlphaFoldDB" id="A0A1G6DFE0"/>
<dbReference type="eggNOG" id="COG0456">
    <property type="taxonomic scope" value="Bacteria"/>
</dbReference>
<dbReference type="PROSITE" id="PS51186">
    <property type="entry name" value="GNAT"/>
    <property type="match status" value="1"/>
</dbReference>
<dbReference type="InterPro" id="IPR016181">
    <property type="entry name" value="Acyl_CoA_acyltransferase"/>
</dbReference>
<dbReference type="STRING" id="439219.SAMN02910293_02169"/>
<dbReference type="EMBL" id="FMXP01000038">
    <property type="protein sequence ID" value="SDB43829.1"/>
    <property type="molecule type" value="Genomic_DNA"/>
</dbReference>
<reference evidence="3 4" key="1">
    <citation type="submission" date="2016-10" db="EMBL/GenBank/DDBJ databases">
        <authorList>
            <person name="de Groot N.N."/>
        </authorList>
    </citation>
    <scope>NUCLEOTIDE SEQUENCE [LARGE SCALE GENOMIC DNA]</scope>
    <source>
        <strain evidence="3 4">A-4</strain>
    </source>
</reference>
<keyword evidence="4" id="KW-1185">Reference proteome</keyword>
<dbReference type="Proteomes" id="UP000182508">
    <property type="component" value="Unassembled WGS sequence"/>
</dbReference>
<dbReference type="Pfam" id="PF00583">
    <property type="entry name" value="Acetyltransf_1"/>
    <property type="match status" value="1"/>
</dbReference>
<evidence type="ECO:0000313" key="3">
    <source>
        <dbReference type="EMBL" id="SDB43829.1"/>
    </source>
</evidence>
<name>A0A1G6DFE0_9STRE</name>
<evidence type="ECO:0000259" key="2">
    <source>
        <dbReference type="PROSITE" id="PS51186"/>
    </source>
</evidence>